<evidence type="ECO:0000313" key="7">
    <source>
        <dbReference type="Proteomes" id="UP000199263"/>
    </source>
</evidence>
<dbReference type="InterPro" id="IPR000847">
    <property type="entry name" value="LysR_HTH_N"/>
</dbReference>
<dbReference type="SUPFAM" id="SSF46785">
    <property type="entry name" value="Winged helix' DNA-binding domain"/>
    <property type="match status" value="1"/>
</dbReference>
<keyword evidence="2" id="KW-0805">Transcription regulation</keyword>
<evidence type="ECO:0000256" key="4">
    <source>
        <dbReference type="ARBA" id="ARBA00023163"/>
    </source>
</evidence>
<dbReference type="AlphaFoldDB" id="A0A1I1R1B9"/>
<dbReference type="SUPFAM" id="SSF53850">
    <property type="entry name" value="Periplasmic binding protein-like II"/>
    <property type="match status" value="1"/>
</dbReference>
<dbReference type="CDD" id="cd05466">
    <property type="entry name" value="PBP2_LTTR_substrate"/>
    <property type="match status" value="1"/>
</dbReference>
<comment type="similarity">
    <text evidence="1">Belongs to the LysR transcriptional regulatory family.</text>
</comment>
<keyword evidence="4" id="KW-0804">Transcription</keyword>
<keyword evidence="7" id="KW-1185">Reference proteome</keyword>
<dbReference type="PANTHER" id="PTHR30126:SF100">
    <property type="entry name" value="LYSR-FAMILY TRANSCRIPTIONAL REGULATOR"/>
    <property type="match status" value="1"/>
</dbReference>
<dbReference type="GO" id="GO:0000976">
    <property type="term" value="F:transcription cis-regulatory region binding"/>
    <property type="evidence" value="ECO:0007669"/>
    <property type="project" value="TreeGrafter"/>
</dbReference>
<dbReference type="PROSITE" id="PS50931">
    <property type="entry name" value="HTH_LYSR"/>
    <property type="match status" value="1"/>
</dbReference>
<reference evidence="6 7" key="1">
    <citation type="submission" date="2016-10" db="EMBL/GenBank/DDBJ databases">
        <authorList>
            <person name="de Groot N.N."/>
        </authorList>
    </citation>
    <scope>NUCLEOTIDE SEQUENCE [LARGE SCALE GENOMIC DNA]</scope>
    <source>
        <strain evidence="6 7">DSM 12992</strain>
    </source>
</reference>
<sequence length="299" mass="34356">MELRNVKTFIKVAEMNSFSKAGEILGYAQSTVTLQVKQLEEELGVPLFERKGKKISLSQKGHEFLVYANKLVKYEAEAIQSIKHMDKASGELRIGILESLSVSEYINSIKEYMETYPEVSLIVKIATTLELMKMLEKGLLDIIILLDQKVFNSNWEVPFEKEERILFFCSQEHPMSNKHILLEALSRETLLLTEKGCNYRHVFEELLAKQRLKVNCCLDIGNTNIIIDYVKNGLGISLLPEFNLKESLENHTINEILVNDCNIVLYTQVIFNKHRWMSPSIKAFLSTISNYFSALNHSE</sequence>
<dbReference type="Pfam" id="PF00126">
    <property type="entry name" value="HTH_1"/>
    <property type="match status" value="1"/>
</dbReference>
<dbReference type="RefSeq" id="WP_090093430.1">
    <property type="nucleotide sequence ID" value="NZ_FOMG01000027.1"/>
</dbReference>
<dbReference type="GO" id="GO:0003700">
    <property type="term" value="F:DNA-binding transcription factor activity"/>
    <property type="evidence" value="ECO:0007669"/>
    <property type="project" value="InterPro"/>
</dbReference>
<name>A0A1I1R1B9_9CLOT</name>
<proteinExistence type="inferred from homology"/>
<dbReference type="PRINTS" id="PR00039">
    <property type="entry name" value="HTHLYSR"/>
</dbReference>
<dbReference type="EMBL" id="FOMG01000027">
    <property type="protein sequence ID" value="SFD25343.1"/>
    <property type="molecule type" value="Genomic_DNA"/>
</dbReference>
<protein>
    <submittedName>
        <fullName evidence="6">DNA-binding transcriptional regulator, LysR family</fullName>
    </submittedName>
</protein>
<evidence type="ECO:0000259" key="5">
    <source>
        <dbReference type="PROSITE" id="PS50931"/>
    </source>
</evidence>
<keyword evidence="3 6" id="KW-0238">DNA-binding</keyword>
<dbReference type="InterPro" id="IPR005119">
    <property type="entry name" value="LysR_subst-bd"/>
</dbReference>
<evidence type="ECO:0000256" key="1">
    <source>
        <dbReference type="ARBA" id="ARBA00009437"/>
    </source>
</evidence>
<evidence type="ECO:0000256" key="2">
    <source>
        <dbReference type="ARBA" id="ARBA00023015"/>
    </source>
</evidence>
<organism evidence="6 7">
    <name type="scientific">Clostridium uliginosum</name>
    <dbReference type="NCBI Taxonomy" id="119641"/>
    <lineage>
        <taxon>Bacteria</taxon>
        <taxon>Bacillati</taxon>
        <taxon>Bacillota</taxon>
        <taxon>Clostridia</taxon>
        <taxon>Eubacteriales</taxon>
        <taxon>Clostridiaceae</taxon>
        <taxon>Clostridium</taxon>
    </lineage>
</organism>
<dbReference type="Pfam" id="PF03466">
    <property type="entry name" value="LysR_substrate"/>
    <property type="match status" value="1"/>
</dbReference>
<dbReference type="STRING" id="119641.SAMN05421842_12735"/>
<feature type="domain" description="HTH lysR-type" evidence="5">
    <location>
        <begin position="1"/>
        <end position="58"/>
    </location>
</feature>
<accession>A0A1I1R1B9</accession>
<dbReference type="InterPro" id="IPR036390">
    <property type="entry name" value="WH_DNA-bd_sf"/>
</dbReference>
<dbReference type="Proteomes" id="UP000199263">
    <property type="component" value="Unassembled WGS sequence"/>
</dbReference>
<dbReference type="InterPro" id="IPR036388">
    <property type="entry name" value="WH-like_DNA-bd_sf"/>
</dbReference>
<evidence type="ECO:0000256" key="3">
    <source>
        <dbReference type="ARBA" id="ARBA00023125"/>
    </source>
</evidence>
<dbReference type="PANTHER" id="PTHR30126">
    <property type="entry name" value="HTH-TYPE TRANSCRIPTIONAL REGULATOR"/>
    <property type="match status" value="1"/>
</dbReference>
<dbReference type="Gene3D" id="1.10.10.10">
    <property type="entry name" value="Winged helix-like DNA-binding domain superfamily/Winged helix DNA-binding domain"/>
    <property type="match status" value="1"/>
</dbReference>
<gene>
    <name evidence="6" type="ORF">SAMN05421842_12735</name>
</gene>
<dbReference type="OrthoDB" id="119203at2"/>
<evidence type="ECO:0000313" key="6">
    <source>
        <dbReference type="EMBL" id="SFD25343.1"/>
    </source>
</evidence>
<dbReference type="Gene3D" id="3.40.190.290">
    <property type="match status" value="1"/>
</dbReference>
<dbReference type="FunFam" id="1.10.10.10:FF:000001">
    <property type="entry name" value="LysR family transcriptional regulator"/>
    <property type="match status" value="1"/>
</dbReference>